<sequence>MSRAIFLLLTLFWGAYAQERLEKLILSGPVASVSHPFLKMIEEGVLEDVASKVEFRLWNNPDELRALVLQKEIDFIALPTNVAAILHHKNQEIELLNVSVWGILEIVSRDPSIRHLEDLKGKEILVPFRADMPDIILQALLQKAGLNPQKDVKLRYVSSPPDALQMLLLRRGDHVLLAEPATSMAMRKTGSFPLKLVAPELYRAINLQEEWGRLFHGEPLIPQAGIAAKKSLSPHLKKRVMEEYEKALEWYQSHPKEAGELIAQKITFFTPQAISDSIPHIRFRSTPIHEARESLERFFAILEEFDARLIGSKRPDDSFYQSKDF</sequence>
<dbReference type="Pfam" id="PF12974">
    <property type="entry name" value="Phosphonate-bd"/>
    <property type="match status" value="1"/>
</dbReference>
<dbReference type="PANTHER" id="PTHR30024:SF46">
    <property type="entry name" value="ABC TRANSPORTER, SUBSTRATE-BINDING LIPOPROTEIN"/>
    <property type="match status" value="1"/>
</dbReference>
<dbReference type="HOGENOM" id="CLU_062584_2_0_7"/>
<evidence type="ECO:0000313" key="2">
    <source>
        <dbReference type="Proteomes" id="UP000000422"/>
    </source>
</evidence>
<dbReference type="EMBL" id="BX571659">
    <property type="protein sequence ID" value="CAE10015.1"/>
    <property type="molecule type" value="Genomic_DNA"/>
</dbReference>
<protein>
    <recommendedName>
        <fullName evidence="3">ABC transporter substrate-binding protein</fullName>
    </recommendedName>
</protein>
<proteinExistence type="predicted"/>
<dbReference type="PIRSF" id="PIRSF027386">
    <property type="entry name" value="UCP027386_ABC_sbc_TM0202"/>
    <property type="match status" value="1"/>
</dbReference>
<dbReference type="STRING" id="273121.WS0910"/>
<dbReference type="UniPathway" id="UPA00079"/>
<accession>Q7MS00</accession>
<name>Q7MS00_WOLSU</name>
<dbReference type="RefSeq" id="WP_011138812.1">
    <property type="nucleotide sequence ID" value="NC_005090.1"/>
</dbReference>
<dbReference type="eggNOG" id="COG0715">
    <property type="taxonomic scope" value="Bacteria"/>
</dbReference>
<evidence type="ECO:0008006" key="3">
    <source>
        <dbReference type="Google" id="ProtNLM"/>
    </source>
</evidence>
<dbReference type="InterPro" id="IPR027024">
    <property type="entry name" value="UCP027386_ABC_sbc_TM0202"/>
</dbReference>
<dbReference type="GO" id="GO:0009234">
    <property type="term" value="P:menaquinone biosynthetic process"/>
    <property type="evidence" value="ECO:0007669"/>
    <property type="project" value="UniProtKB-UniPathway"/>
</dbReference>
<evidence type="ECO:0000313" key="1">
    <source>
        <dbReference type="EMBL" id="CAE10015.1"/>
    </source>
</evidence>
<keyword evidence="2" id="KW-1185">Reference proteome</keyword>
<dbReference type="AlphaFoldDB" id="Q7MS00"/>
<reference evidence="1 2" key="1">
    <citation type="journal article" date="2003" name="Proc. Natl. Acad. Sci. U.S.A.">
        <title>Complete genome sequence and analysis of Wolinella succinogenes.</title>
        <authorList>
            <person name="Baar C."/>
            <person name="Eppinger M."/>
            <person name="Raddatz G."/>
            <person name="Simon JM."/>
            <person name="Lanz C."/>
            <person name="Klimmek O."/>
            <person name="Nandakumar R."/>
            <person name="Gross R."/>
            <person name="Rosinus A."/>
            <person name="Keller H."/>
            <person name="Jagtap P."/>
            <person name="Linke B."/>
            <person name="Meyer F."/>
            <person name="Lederer H."/>
            <person name="Schuster S.C."/>
        </authorList>
    </citation>
    <scope>NUCLEOTIDE SEQUENCE [LARGE SCALE GENOMIC DNA]</scope>
    <source>
        <strain evidence="2">ATCC 29543 / DSM 1740 / CCUG 13145 / JCM 31913 / LMG 7466 / NCTC 11488 / FDC 602W</strain>
    </source>
</reference>
<dbReference type="Proteomes" id="UP000000422">
    <property type="component" value="Chromosome"/>
</dbReference>
<dbReference type="SUPFAM" id="SSF53850">
    <property type="entry name" value="Periplasmic binding protein-like II"/>
    <property type="match status" value="1"/>
</dbReference>
<dbReference type="Gene3D" id="3.40.190.10">
    <property type="entry name" value="Periplasmic binding protein-like II"/>
    <property type="match status" value="2"/>
</dbReference>
<organism evidence="2">
    <name type="scientific">Wolinella succinogenes (strain ATCC 29543 / DSM 1740 / CCUG 13145 / JCM 31913 / LMG 7466 / NCTC 11488 / FDC 602W)</name>
    <name type="common">Vibrio succinogenes</name>
    <dbReference type="NCBI Taxonomy" id="273121"/>
    <lineage>
        <taxon>Bacteria</taxon>
        <taxon>Pseudomonadati</taxon>
        <taxon>Campylobacterota</taxon>
        <taxon>Epsilonproteobacteria</taxon>
        <taxon>Campylobacterales</taxon>
        <taxon>Helicobacteraceae</taxon>
        <taxon>Wolinella</taxon>
    </lineage>
</organism>
<dbReference type="KEGG" id="wsu:WS0910"/>
<dbReference type="PANTHER" id="PTHR30024">
    <property type="entry name" value="ALIPHATIC SULFONATES-BINDING PROTEIN-RELATED"/>
    <property type="match status" value="1"/>
</dbReference>
<gene>
    <name evidence="1" type="ordered locus">WS0910</name>
</gene>